<dbReference type="PROSITE" id="PS50878">
    <property type="entry name" value="RT_POL"/>
    <property type="match status" value="1"/>
</dbReference>
<feature type="non-terminal residue" evidence="2">
    <location>
        <position position="132"/>
    </location>
</feature>
<dbReference type="Pfam" id="PF00078">
    <property type="entry name" value="RVT_1"/>
    <property type="match status" value="1"/>
</dbReference>
<evidence type="ECO:0000259" key="1">
    <source>
        <dbReference type="PROSITE" id="PS50878"/>
    </source>
</evidence>
<feature type="non-terminal residue" evidence="2">
    <location>
        <position position="1"/>
    </location>
</feature>
<protein>
    <recommendedName>
        <fullName evidence="1">Reverse transcriptase domain-containing protein</fullName>
    </recommendedName>
</protein>
<dbReference type="AlphaFoldDB" id="A0A1B6MPA5"/>
<proteinExistence type="predicted"/>
<sequence length="132" mass="14658">GPVLFLLLTNDLPTHLQGICKTIMYADDTVITTAGKNKERTLINTDRAFTATKEYCVPNHLVLNKEKTVQVVFKTKGKDVDIGIAGIDLKTNTKHLGIVIDSNLSWKLHVDQLCKKLYAEDRFPSRVSCTAG</sequence>
<name>A0A1B6MPA5_9HEMI</name>
<gene>
    <name evidence="2" type="ORF">g.51599</name>
</gene>
<organism evidence="2">
    <name type="scientific">Graphocephala atropunctata</name>
    <dbReference type="NCBI Taxonomy" id="36148"/>
    <lineage>
        <taxon>Eukaryota</taxon>
        <taxon>Metazoa</taxon>
        <taxon>Ecdysozoa</taxon>
        <taxon>Arthropoda</taxon>
        <taxon>Hexapoda</taxon>
        <taxon>Insecta</taxon>
        <taxon>Pterygota</taxon>
        <taxon>Neoptera</taxon>
        <taxon>Paraneoptera</taxon>
        <taxon>Hemiptera</taxon>
        <taxon>Auchenorrhyncha</taxon>
        <taxon>Membracoidea</taxon>
        <taxon>Cicadellidae</taxon>
        <taxon>Cicadellinae</taxon>
        <taxon>Cicadellini</taxon>
        <taxon>Graphocephala</taxon>
    </lineage>
</organism>
<dbReference type="PANTHER" id="PTHR33332">
    <property type="entry name" value="REVERSE TRANSCRIPTASE DOMAIN-CONTAINING PROTEIN"/>
    <property type="match status" value="1"/>
</dbReference>
<dbReference type="EMBL" id="GEBQ01002244">
    <property type="protein sequence ID" value="JAT37733.1"/>
    <property type="molecule type" value="Transcribed_RNA"/>
</dbReference>
<feature type="domain" description="Reverse transcriptase" evidence="1">
    <location>
        <begin position="1"/>
        <end position="100"/>
    </location>
</feature>
<reference evidence="2" key="1">
    <citation type="submission" date="2015-11" db="EMBL/GenBank/DDBJ databases">
        <title>De novo transcriptome assembly of four potential Pierce s Disease insect vectors from Arizona vineyards.</title>
        <authorList>
            <person name="Tassone E.E."/>
        </authorList>
    </citation>
    <scope>NUCLEOTIDE SEQUENCE</scope>
</reference>
<accession>A0A1B6MPA5</accession>
<dbReference type="InterPro" id="IPR000477">
    <property type="entry name" value="RT_dom"/>
</dbReference>
<evidence type="ECO:0000313" key="2">
    <source>
        <dbReference type="EMBL" id="JAT37733.1"/>
    </source>
</evidence>